<dbReference type="Proteomes" id="UP000542695">
    <property type="component" value="Unassembled WGS sequence"/>
</dbReference>
<dbReference type="RefSeq" id="WP_177011054.1">
    <property type="nucleotide sequence ID" value="NZ_JACARV010000080.1"/>
</dbReference>
<sequence length="252" mass="28059">MALTAEYDPISNRTHLSSGLPMGPQAGRIQICDLEEGDVLVWYATGGDEKNIKIHSGIREFTEGAYSHVGLYVGKGQSVDAGPDGVSKDSVTSLIEAFEVGRVLRFKALGPDRQRVVVKKATSFIGSRYATVDAVGMYFRRLAFRRIEAHMKCKTFEERLGKTLIFIRRFIKSPRRKVFCSQLVLEAYGAAEIYDKRQVKSAALSPNDFIERCDFEYVGFLSKTPTPVEHPQDPFSNSPDQVAGFWKPGPIG</sequence>
<accession>A0A7Y7ZG91</accession>
<comment type="caution">
    <text evidence="1">The sequence shown here is derived from an EMBL/GenBank/DDBJ whole genome shotgun (WGS) entry which is preliminary data.</text>
</comment>
<reference evidence="1 2" key="1">
    <citation type="submission" date="2020-04" db="EMBL/GenBank/DDBJ databases">
        <title>Molecular characterization of pseudomonads from Agaricus bisporus reveal novel blotch 2 pathogens in Western Europe.</title>
        <authorList>
            <person name="Taparia T."/>
            <person name="Krijger M."/>
            <person name="Haynes E."/>
            <person name="Elpinstone J.G."/>
            <person name="Noble R."/>
            <person name="Van Der Wolf J."/>
        </authorList>
    </citation>
    <scope>NUCLEOTIDE SEQUENCE [LARGE SCALE GENOMIC DNA]</scope>
    <source>
        <strain evidence="1 2">P7765</strain>
    </source>
</reference>
<organism evidence="1 2">
    <name type="scientific">Pseudomonas putida</name>
    <name type="common">Arthrobacter siderocapsulatus</name>
    <dbReference type="NCBI Taxonomy" id="303"/>
    <lineage>
        <taxon>Bacteria</taxon>
        <taxon>Pseudomonadati</taxon>
        <taxon>Pseudomonadota</taxon>
        <taxon>Gammaproteobacteria</taxon>
        <taxon>Pseudomonadales</taxon>
        <taxon>Pseudomonadaceae</taxon>
        <taxon>Pseudomonas</taxon>
    </lineage>
</organism>
<dbReference type="Gene3D" id="3.90.1720.10">
    <property type="entry name" value="endopeptidase domain like (from Nostoc punctiforme)"/>
    <property type="match status" value="1"/>
</dbReference>
<evidence type="ECO:0000313" key="1">
    <source>
        <dbReference type="EMBL" id="NWC83159.1"/>
    </source>
</evidence>
<name>A0A7Y7ZG91_PSEPU</name>
<evidence type="ECO:0000313" key="2">
    <source>
        <dbReference type="Proteomes" id="UP000542695"/>
    </source>
</evidence>
<proteinExistence type="predicted"/>
<gene>
    <name evidence="1" type="ORF">HX798_23130</name>
</gene>
<dbReference type="InterPro" id="IPR038765">
    <property type="entry name" value="Papain-like_cys_pep_sf"/>
</dbReference>
<protein>
    <submittedName>
        <fullName evidence="1">Uncharacterized protein</fullName>
    </submittedName>
</protein>
<dbReference type="EMBL" id="JACARV010000080">
    <property type="protein sequence ID" value="NWC83159.1"/>
    <property type="molecule type" value="Genomic_DNA"/>
</dbReference>
<dbReference type="AlphaFoldDB" id="A0A7Y7ZG91"/>
<dbReference type="SUPFAM" id="SSF54001">
    <property type="entry name" value="Cysteine proteinases"/>
    <property type="match status" value="1"/>
</dbReference>